<keyword evidence="3" id="KW-1185">Reference proteome</keyword>
<dbReference type="Proteomes" id="UP000475249">
    <property type="component" value="Unassembled WGS sequence"/>
</dbReference>
<dbReference type="Pfam" id="PF03572">
    <property type="entry name" value="Peptidase_S41"/>
    <property type="match status" value="1"/>
</dbReference>
<gene>
    <name evidence="2" type="ORF">GTQ38_17630</name>
</gene>
<dbReference type="GO" id="GO:0004175">
    <property type="term" value="F:endopeptidase activity"/>
    <property type="evidence" value="ECO:0007669"/>
    <property type="project" value="TreeGrafter"/>
</dbReference>
<evidence type="ECO:0000259" key="1">
    <source>
        <dbReference type="SMART" id="SM00245"/>
    </source>
</evidence>
<dbReference type="SMART" id="SM00245">
    <property type="entry name" value="TSPc"/>
    <property type="match status" value="1"/>
</dbReference>
<dbReference type="Gene3D" id="3.90.226.10">
    <property type="entry name" value="2-enoyl-CoA Hydratase, Chain A, domain 1"/>
    <property type="match status" value="1"/>
</dbReference>
<dbReference type="SUPFAM" id="SSF52096">
    <property type="entry name" value="ClpP/crotonase"/>
    <property type="match status" value="1"/>
</dbReference>
<organism evidence="2 3">
    <name type="scientific">Poritiphilus flavus</name>
    <dbReference type="NCBI Taxonomy" id="2697053"/>
    <lineage>
        <taxon>Bacteria</taxon>
        <taxon>Pseudomonadati</taxon>
        <taxon>Bacteroidota</taxon>
        <taxon>Flavobacteriia</taxon>
        <taxon>Flavobacteriales</taxon>
        <taxon>Flavobacteriaceae</taxon>
        <taxon>Poritiphilus</taxon>
    </lineage>
</organism>
<accession>A0A6L9EI05</accession>
<comment type="caution">
    <text evidence="2">The sequence shown here is derived from an EMBL/GenBank/DDBJ whole genome shotgun (WGS) entry which is preliminary data.</text>
</comment>
<dbReference type="AlphaFoldDB" id="A0A6L9EI05"/>
<protein>
    <recommendedName>
        <fullName evidence="1">Tail specific protease domain-containing protein</fullName>
    </recommendedName>
</protein>
<dbReference type="GO" id="GO:0007165">
    <property type="term" value="P:signal transduction"/>
    <property type="evidence" value="ECO:0007669"/>
    <property type="project" value="TreeGrafter"/>
</dbReference>
<dbReference type="EMBL" id="WXYO01000008">
    <property type="protein sequence ID" value="NAS13839.1"/>
    <property type="molecule type" value="Genomic_DNA"/>
</dbReference>
<dbReference type="GO" id="GO:0006508">
    <property type="term" value="P:proteolysis"/>
    <property type="evidence" value="ECO:0007669"/>
    <property type="project" value="InterPro"/>
</dbReference>
<proteinExistence type="predicted"/>
<dbReference type="PANTHER" id="PTHR32060:SF30">
    <property type="entry name" value="CARBOXY-TERMINAL PROCESSING PROTEASE CTPA"/>
    <property type="match status" value="1"/>
</dbReference>
<name>A0A6L9EI05_9FLAO</name>
<dbReference type="GO" id="GO:0030288">
    <property type="term" value="C:outer membrane-bounded periplasmic space"/>
    <property type="evidence" value="ECO:0007669"/>
    <property type="project" value="TreeGrafter"/>
</dbReference>
<sequence length="494" mass="56594">MMKHTITILLCIGIIQSSVFSQQDMLYYPVQMHHDLNKFRDALEYAHPGFYSHLSKEEFEIHFTTLISESSKPLRKIEFYKLVLKLVAHLHDGHTRTFALNHLRSYIGKQKLLPFHCYIKDERIFVSRYIGNGEVRDGAEIISINGHNTNYILSKLMEYYSGDGQSKGPIYYRFSSPFNSFYRIFPLIFGFNESYELVIKNHLSKGTKKFKVNSLEEGTFRENELKKYGDNLHPAGMAEILAIDAYNFHIDQENNYALMKIHRFFKDDFYEDENIYFNFYKEAFDKISKNKIQNLIIDIRGNGGGKGSNVGKLLQYFISTPLQPTWEISLNGDEHYFSNITQDQLDLNAYFGLKESTSGKMIVTRSDNITELQTFKPIAENSFNGEIYVLIDGGTLSAASMAAGLLREHTNAIFVGAETGGYSGMSNGIRQLSIRGDHTDVGINFPLLHSEFNVNPHLRDRGVTPDYTVDASIRDILEGKDVVLKFTLELIKQD</sequence>
<evidence type="ECO:0000313" key="3">
    <source>
        <dbReference type="Proteomes" id="UP000475249"/>
    </source>
</evidence>
<reference evidence="2 3" key="1">
    <citation type="submission" date="2020-01" db="EMBL/GenBank/DDBJ databases">
        <title>Bacteria diversity of Porities sp.</title>
        <authorList>
            <person name="Wang G."/>
        </authorList>
    </citation>
    <scope>NUCLEOTIDE SEQUENCE [LARGE SCALE GENOMIC DNA]</scope>
    <source>
        <strain evidence="2 3">R33</strain>
    </source>
</reference>
<dbReference type="InterPro" id="IPR005151">
    <property type="entry name" value="Tail-specific_protease"/>
</dbReference>
<dbReference type="InterPro" id="IPR029045">
    <property type="entry name" value="ClpP/crotonase-like_dom_sf"/>
</dbReference>
<dbReference type="PANTHER" id="PTHR32060">
    <property type="entry name" value="TAIL-SPECIFIC PROTEASE"/>
    <property type="match status" value="1"/>
</dbReference>
<feature type="domain" description="Tail specific protease" evidence="1">
    <location>
        <begin position="218"/>
        <end position="470"/>
    </location>
</feature>
<dbReference type="GO" id="GO:0008236">
    <property type="term" value="F:serine-type peptidase activity"/>
    <property type="evidence" value="ECO:0007669"/>
    <property type="project" value="InterPro"/>
</dbReference>
<evidence type="ECO:0000313" key="2">
    <source>
        <dbReference type="EMBL" id="NAS13839.1"/>
    </source>
</evidence>
<dbReference type="RefSeq" id="WP_161436883.1">
    <property type="nucleotide sequence ID" value="NZ_WXYO01000008.1"/>
</dbReference>